<dbReference type="PROSITE" id="PS51687">
    <property type="entry name" value="SAM_MT_RNA_M5U"/>
    <property type="match status" value="1"/>
</dbReference>
<feature type="binding site" evidence="4">
    <location>
        <position position="336"/>
    </location>
    <ligand>
        <name>S-adenosyl-L-methionine</name>
        <dbReference type="ChEBI" id="CHEBI:59789"/>
    </ligand>
</feature>
<dbReference type="EC" id="2.1.1.190" evidence="6"/>
<dbReference type="RefSeq" id="WP_125596808.1">
    <property type="nucleotide sequence ID" value="NZ_JBHSSM010000005.1"/>
</dbReference>
<feature type="binding site" evidence="4">
    <location>
        <position position="315"/>
    </location>
    <ligand>
        <name>S-adenosyl-L-methionine</name>
        <dbReference type="ChEBI" id="CHEBI:59789"/>
    </ligand>
</feature>
<comment type="caution">
    <text evidence="6">The sequence shown here is derived from an EMBL/GenBank/DDBJ whole genome shotgun (WGS) entry which is preliminary data.</text>
</comment>
<evidence type="ECO:0000313" key="6">
    <source>
        <dbReference type="EMBL" id="MFC6314298.1"/>
    </source>
</evidence>
<dbReference type="Proteomes" id="UP001596310">
    <property type="component" value="Unassembled WGS sequence"/>
</dbReference>
<dbReference type="PROSITE" id="PS01230">
    <property type="entry name" value="TRMA_1"/>
    <property type="match status" value="1"/>
</dbReference>
<dbReference type="Gene3D" id="3.40.50.150">
    <property type="entry name" value="Vaccinia Virus protein VP39"/>
    <property type="match status" value="1"/>
</dbReference>
<keyword evidence="3 4" id="KW-0949">S-adenosyl-L-methionine</keyword>
<evidence type="ECO:0000256" key="5">
    <source>
        <dbReference type="PROSITE-ProRule" id="PRU10015"/>
    </source>
</evidence>
<dbReference type="EMBL" id="JBHSSM010000005">
    <property type="protein sequence ID" value="MFC6314298.1"/>
    <property type="molecule type" value="Genomic_DNA"/>
</dbReference>
<dbReference type="InterPro" id="IPR029063">
    <property type="entry name" value="SAM-dependent_MTases_sf"/>
</dbReference>
<evidence type="ECO:0000313" key="7">
    <source>
        <dbReference type="Proteomes" id="UP001596310"/>
    </source>
</evidence>
<keyword evidence="1 4" id="KW-0489">Methyltransferase</keyword>
<dbReference type="Gene3D" id="2.40.50.1070">
    <property type="match status" value="1"/>
</dbReference>
<proteinExistence type="inferred from homology"/>
<dbReference type="InterPro" id="IPR012340">
    <property type="entry name" value="NA-bd_OB-fold"/>
</dbReference>
<dbReference type="InterPro" id="IPR010280">
    <property type="entry name" value="U5_MeTrfase_fam"/>
</dbReference>
<comment type="similarity">
    <text evidence="4">Belongs to the class I-like SAM-binding methyltransferase superfamily. RNA M5U methyltransferase family.</text>
</comment>
<feature type="binding site" evidence="4">
    <location>
        <position position="384"/>
    </location>
    <ligand>
        <name>S-adenosyl-L-methionine</name>
        <dbReference type="ChEBI" id="CHEBI:59789"/>
    </ligand>
</feature>
<dbReference type="Gene3D" id="2.40.50.140">
    <property type="entry name" value="Nucleic acid-binding proteins"/>
    <property type="match status" value="1"/>
</dbReference>
<accession>A0ABW1UKW6</accession>
<dbReference type="CDD" id="cd02440">
    <property type="entry name" value="AdoMet_MTases"/>
    <property type="match status" value="1"/>
</dbReference>
<keyword evidence="7" id="KW-1185">Reference proteome</keyword>
<feature type="active site" description="Nucleophile" evidence="4">
    <location>
        <position position="411"/>
    </location>
</feature>
<dbReference type="PANTHER" id="PTHR11061:SF30">
    <property type="entry name" value="TRNA (URACIL(54)-C(5))-METHYLTRANSFERASE"/>
    <property type="match status" value="1"/>
</dbReference>
<dbReference type="GO" id="GO:0008168">
    <property type="term" value="F:methyltransferase activity"/>
    <property type="evidence" value="ECO:0007669"/>
    <property type="project" value="UniProtKB-KW"/>
</dbReference>
<dbReference type="SUPFAM" id="SSF50249">
    <property type="entry name" value="Nucleic acid-binding proteins"/>
    <property type="match status" value="1"/>
</dbReference>
<keyword evidence="2 4" id="KW-0808">Transferase</keyword>
<dbReference type="NCBIfam" id="TIGR00479">
    <property type="entry name" value="rumA"/>
    <property type="match status" value="1"/>
</dbReference>
<dbReference type="InterPro" id="IPR030390">
    <property type="entry name" value="MeTrfase_TrmA_AS"/>
</dbReference>
<protein>
    <submittedName>
        <fullName evidence="6">23S rRNA (Uracil(1939)-C(5))-methyltransferase RlmD</fullName>
        <ecNumber evidence="6">2.1.1.190</ecNumber>
    </submittedName>
</protein>
<dbReference type="GO" id="GO:0032259">
    <property type="term" value="P:methylation"/>
    <property type="evidence" value="ECO:0007669"/>
    <property type="project" value="UniProtKB-KW"/>
</dbReference>
<evidence type="ECO:0000256" key="1">
    <source>
        <dbReference type="ARBA" id="ARBA00022603"/>
    </source>
</evidence>
<evidence type="ECO:0000256" key="3">
    <source>
        <dbReference type="ARBA" id="ARBA00022691"/>
    </source>
</evidence>
<name>A0ABW1UKW6_9LACO</name>
<feature type="active site" evidence="5">
    <location>
        <position position="411"/>
    </location>
</feature>
<evidence type="ECO:0000256" key="2">
    <source>
        <dbReference type="ARBA" id="ARBA00022679"/>
    </source>
</evidence>
<reference evidence="7" key="1">
    <citation type="journal article" date="2019" name="Int. J. Syst. Evol. Microbiol.">
        <title>The Global Catalogue of Microorganisms (GCM) 10K type strain sequencing project: providing services to taxonomists for standard genome sequencing and annotation.</title>
        <authorList>
            <consortium name="The Broad Institute Genomics Platform"/>
            <consortium name="The Broad Institute Genome Sequencing Center for Infectious Disease"/>
            <person name="Wu L."/>
            <person name="Ma J."/>
        </authorList>
    </citation>
    <scope>NUCLEOTIDE SEQUENCE [LARGE SCALE GENOMIC DNA]</scope>
    <source>
        <strain evidence="7">CCM 8897</strain>
    </source>
</reference>
<gene>
    <name evidence="6" type="primary">rlmD</name>
    <name evidence="6" type="ORF">ACFQHW_01765</name>
</gene>
<dbReference type="SUPFAM" id="SSF53335">
    <property type="entry name" value="S-adenosyl-L-methionine-dependent methyltransferases"/>
    <property type="match status" value="1"/>
</dbReference>
<dbReference type="Pfam" id="PF05958">
    <property type="entry name" value="tRNA_U5-meth_tr"/>
    <property type="match status" value="1"/>
</dbReference>
<feature type="binding site" evidence="4">
    <location>
        <position position="286"/>
    </location>
    <ligand>
        <name>S-adenosyl-L-methionine</name>
        <dbReference type="ChEBI" id="CHEBI:59789"/>
    </ligand>
</feature>
<dbReference type="PANTHER" id="PTHR11061">
    <property type="entry name" value="RNA M5U METHYLTRANSFERASE"/>
    <property type="match status" value="1"/>
</dbReference>
<organism evidence="6 7">
    <name type="scientific">Lapidilactobacillus achengensis</name>
    <dbReference type="NCBI Taxonomy" id="2486000"/>
    <lineage>
        <taxon>Bacteria</taxon>
        <taxon>Bacillati</taxon>
        <taxon>Bacillota</taxon>
        <taxon>Bacilli</taxon>
        <taxon>Lactobacillales</taxon>
        <taxon>Lactobacillaceae</taxon>
        <taxon>Lapidilactobacillus</taxon>
    </lineage>
</organism>
<evidence type="ECO:0000256" key="4">
    <source>
        <dbReference type="PROSITE-ProRule" id="PRU01024"/>
    </source>
</evidence>
<sequence length="456" mass="50297">MAKIQAPVRKNEKGSGTVTDLTYEAMGVIKVDDYPLFIANVLPGEEIDYLVTKVNAHYGFARVLAVKKASPDRVEGVERVYLQAGIAPLAQLSYPAQLKFKQQQVINLLAKVKLPLTVAPTIGADQQTGYRNKAQVPVRTIKGVLETGIYRQKSHDLLPLSNFLIQAPQIDATIKAVRDLLREFGVPAYNEQYHSGVIRHIMVRRGQATGQQMVVLVSKQRHLPHEIELIEAIAALPEVVSIIINYNPKTTNVILGAQERLVHGQPYIEDELLGHKFHISAQSFYQVNHDQTEKLYQTAIDAADLQPDDVVVDAYSGIGTIGISVAEKVKTVKEIEVVPEAVADAKANAQLNGLTNLEFTVGKAEEVMPTWAEQQVKMDVLFVDPPRKGLSPEFVAAVLQVKPAKIVYISCNPATLVRDLRLLVDGGYEAKTVQPVDMFPLTNHVESVVALTRVEK</sequence>